<proteinExistence type="inferred from homology"/>
<dbReference type="InterPro" id="IPR036396">
    <property type="entry name" value="Cyt_P450_sf"/>
</dbReference>
<dbReference type="GO" id="GO:0016705">
    <property type="term" value="F:oxidoreductase activity, acting on paired donors, with incorporation or reduction of molecular oxygen"/>
    <property type="evidence" value="ECO:0007669"/>
    <property type="project" value="InterPro"/>
</dbReference>
<dbReference type="PANTHER" id="PTHR47950">
    <property type="entry name" value="CYTOCHROME P450, FAMILY 76, SUBFAMILY C, POLYPEPTIDE 5-RELATED"/>
    <property type="match status" value="1"/>
</dbReference>
<evidence type="ECO:0000313" key="3">
    <source>
        <dbReference type="Proteomes" id="UP000095767"/>
    </source>
</evidence>
<dbReference type="Gene3D" id="1.10.630.10">
    <property type="entry name" value="Cytochrome P450"/>
    <property type="match status" value="1"/>
</dbReference>
<dbReference type="SUPFAM" id="SSF48264">
    <property type="entry name" value="Cytochrome P450"/>
    <property type="match status" value="1"/>
</dbReference>
<dbReference type="GO" id="GO:0004497">
    <property type="term" value="F:monooxygenase activity"/>
    <property type="evidence" value="ECO:0007669"/>
    <property type="project" value="InterPro"/>
</dbReference>
<dbReference type="GO" id="GO:0020037">
    <property type="term" value="F:heme binding"/>
    <property type="evidence" value="ECO:0007669"/>
    <property type="project" value="InterPro"/>
</dbReference>
<evidence type="ECO:0000313" key="2">
    <source>
        <dbReference type="EMBL" id="OEL28991.1"/>
    </source>
</evidence>
<dbReference type="Pfam" id="PF00067">
    <property type="entry name" value="p450"/>
    <property type="match status" value="1"/>
</dbReference>
<evidence type="ECO:0000256" key="1">
    <source>
        <dbReference type="ARBA" id="ARBA00010617"/>
    </source>
</evidence>
<sequence>MTIWAGRFPTVIVSTPDAAREILLRHNANLAGRTILDAWRAEAHSANSVIFLPPRDKWRALGRFATAELFAPGRRLDARQPLWQEKARELVRHVSERAERVEPVDVRRVAFDADMDMLSRTLFSVDLDTHELIKAHD</sequence>
<name>A0A1E5VV27_9POAL</name>
<keyword evidence="3" id="KW-1185">Reference proteome</keyword>
<dbReference type="STRING" id="888268.A0A1E5VV27"/>
<dbReference type="GO" id="GO:0005506">
    <property type="term" value="F:iron ion binding"/>
    <property type="evidence" value="ECO:0007669"/>
    <property type="project" value="InterPro"/>
</dbReference>
<protein>
    <submittedName>
        <fullName evidence="2">Uncharacterized protein</fullName>
    </submittedName>
</protein>
<accession>A0A1E5VV27</accession>
<dbReference type="EMBL" id="LWDX02028704">
    <property type="protein sequence ID" value="OEL28991.1"/>
    <property type="molecule type" value="Genomic_DNA"/>
</dbReference>
<dbReference type="OrthoDB" id="682272at2759"/>
<comment type="similarity">
    <text evidence="1">Belongs to the cytochrome P450 family.</text>
</comment>
<dbReference type="AlphaFoldDB" id="A0A1E5VV27"/>
<dbReference type="InterPro" id="IPR001128">
    <property type="entry name" value="Cyt_P450"/>
</dbReference>
<dbReference type="PANTHER" id="PTHR47950:SF27">
    <property type="entry name" value="IG-LIKE DOMAIN-CONTAINING PROTEIN"/>
    <property type="match status" value="1"/>
</dbReference>
<reference evidence="2 3" key="1">
    <citation type="submission" date="2016-09" db="EMBL/GenBank/DDBJ databases">
        <title>The draft genome of Dichanthelium oligosanthes: A C3 panicoid grass species.</title>
        <authorList>
            <person name="Studer A.J."/>
            <person name="Schnable J.C."/>
            <person name="Brutnell T.P."/>
        </authorList>
    </citation>
    <scope>NUCLEOTIDE SEQUENCE [LARGE SCALE GENOMIC DNA]</scope>
    <source>
        <strain evidence="3">cv. Kellogg 1175</strain>
        <tissue evidence="2">Leaf</tissue>
    </source>
</reference>
<comment type="caution">
    <text evidence="2">The sequence shown here is derived from an EMBL/GenBank/DDBJ whole genome shotgun (WGS) entry which is preliminary data.</text>
</comment>
<gene>
    <name evidence="2" type="ORF">BAE44_0009990</name>
</gene>
<dbReference type="Proteomes" id="UP000095767">
    <property type="component" value="Unassembled WGS sequence"/>
</dbReference>
<organism evidence="2 3">
    <name type="scientific">Dichanthelium oligosanthes</name>
    <dbReference type="NCBI Taxonomy" id="888268"/>
    <lineage>
        <taxon>Eukaryota</taxon>
        <taxon>Viridiplantae</taxon>
        <taxon>Streptophyta</taxon>
        <taxon>Embryophyta</taxon>
        <taxon>Tracheophyta</taxon>
        <taxon>Spermatophyta</taxon>
        <taxon>Magnoliopsida</taxon>
        <taxon>Liliopsida</taxon>
        <taxon>Poales</taxon>
        <taxon>Poaceae</taxon>
        <taxon>PACMAD clade</taxon>
        <taxon>Panicoideae</taxon>
        <taxon>Panicodae</taxon>
        <taxon>Paniceae</taxon>
        <taxon>Dichantheliinae</taxon>
        <taxon>Dichanthelium</taxon>
    </lineage>
</organism>